<name>N1SB85_FUSC4</name>
<gene>
    <name evidence="1" type="ORF">FOC4_g10001910</name>
</gene>
<evidence type="ECO:0000313" key="1">
    <source>
        <dbReference type="EMBL" id="EMT73055.1"/>
    </source>
</evidence>
<dbReference type="AlphaFoldDB" id="N1SB85"/>
<feature type="non-terminal residue" evidence="1">
    <location>
        <position position="1"/>
    </location>
</feature>
<keyword evidence="2" id="KW-1185">Reference proteome</keyword>
<organism evidence="1 2">
    <name type="scientific">Fusarium oxysporum f. sp. cubense (strain race 4)</name>
    <name type="common">Panama disease fungus</name>
    <dbReference type="NCBI Taxonomy" id="2502994"/>
    <lineage>
        <taxon>Eukaryota</taxon>
        <taxon>Fungi</taxon>
        <taxon>Dikarya</taxon>
        <taxon>Ascomycota</taxon>
        <taxon>Pezizomycotina</taxon>
        <taxon>Sordariomycetes</taxon>
        <taxon>Hypocreomycetidae</taxon>
        <taxon>Hypocreales</taxon>
        <taxon>Nectriaceae</taxon>
        <taxon>Fusarium</taxon>
        <taxon>Fusarium oxysporum species complex</taxon>
    </lineage>
</organism>
<reference evidence="2" key="2">
    <citation type="journal article" date="2014" name="PLoS ONE">
        <title>Genome and Transcriptome Analysis of the Fungal Pathogen Fusarium oxysporum f. sp. cubense Causing Banana Vascular Wilt Disease.</title>
        <authorList>
            <person name="Guo L."/>
            <person name="Han L."/>
            <person name="Yang L."/>
            <person name="Zeng H."/>
            <person name="Fan D."/>
            <person name="Zhu Y."/>
            <person name="Feng Y."/>
            <person name="Wang G."/>
            <person name="Peng C."/>
            <person name="Jiang X."/>
            <person name="Zhou D."/>
            <person name="Ni P."/>
            <person name="Liang C."/>
            <person name="Liu L."/>
            <person name="Wang J."/>
            <person name="Mao C."/>
            <person name="Fang X."/>
            <person name="Peng M."/>
            <person name="Huang J."/>
        </authorList>
    </citation>
    <scope>NUCLEOTIDE SEQUENCE [LARGE SCALE GENOMIC DNA]</scope>
    <source>
        <strain evidence="2">race 4</strain>
    </source>
</reference>
<dbReference type="HOGENOM" id="CLU_2984481_0_0_1"/>
<protein>
    <submittedName>
        <fullName evidence="1">Uncharacterized protein</fullName>
    </submittedName>
</protein>
<dbReference type="EMBL" id="KB726244">
    <property type="protein sequence ID" value="EMT73055.1"/>
    <property type="molecule type" value="Genomic_DNA"/>
</dbReference>
<sequence>NIGCDDGFSVVDHPIECDMYEPKSTKPRDWRRKAVPRVDTSCFSTQNTSVIELARGER</sequence>
<dbReference type="Proteomes" id="UP000016929">
    <property type="component" value="Unassembled WGS sequence"/>
</dbReference>
<reference evidence="2" key="1">
    <citation type="submission" date="2012-09" db="EMBL/GenBank/DDBJ databases">
        <title>Genome sequencing and comparative transcriptomics of race 1 and race 4 of banana pathogen: Fusarium oxysporum f. sp. cubense.</title>
        <authorList>
            <person name="Fang X."/>
            <person name="Huang J."/>
        </authorList>
    </citation>
    <scope>NUCLEOTIDE SEQUENCE [LARGE SCALE GENOMIC DNA]</scope>
    <source>
        <strain evidence="2">race 4</strain>
    </source>
</reference>
<proteinExistence type="predicted"/>
<accession>N1SB85</accession>
<evidence type="ECO:0000313" key="2">
    <source>
        <dbReference type="Proteomes" id="UP000016929"/>
    </source>
</evidence>